<organism evidence="3 4">
    <name type="scientific">Arxiozyma heterogenica</name>
    <dbReference type="NCBI Taxonomy" id="278026"/>
    <lineage>
        <taxon>Eukaryota</taxon>
        <taxon>Fungi</taxon>
        <taxon>Dikarya</taxon>
        <taxon>Ascomycota</taxon>
        <taxon>Saccharomycotina</taxon>
        <taxon>Saccharomycetes</taxon>
        <taxon>Saccharomycetales</taxon>
        <taxon>Saccharomycetaceae</taxon>
        <taxon>Arxiozyma</taxon>
    </lineage>
</organism>
<reference evidence="4" key="1">
    <citation type="submission" date="2023-07" db="EMBL/GenBank/DDBJ databases">
        <title>A draft genome of Kazachstania heterogenica Y-27499.</title>
        <authorList>
            <person name="Donic C."/>
            <person name="Kralova J.S."/>
            <person name="Fidel L."/>
            <person name="Ben-Dor S."/>
            <person name="Jung S."/>
        </authorList>
    </citation>
    <scope>NUCLEOTIDE SEQUENCE [LARGE SCALE GENOMIC DNA]</scope>
    <source>
        <strain evidence="4">Y27499</strain>
    </source>
</reference>
<keyword evidence="4" id="KW-1185">Reference proteome</keyword>
<feature type="compositionally biased region" description="Basic and acidic residues" evidence="2">
    <location>
        <begin position="63"/>
        <end position="90"/>
    </location>
</feature>
<feature type="coiled-coil region" evidence="1">
    <location>
        <begin position="703"/>
        <end position="735"/>
    </location>
</feature>
<dbReference type="EMBL" id="JAWIZZ010000006">
    <property type="protein sequence ID" value="KAK5782156.1"/>
    <property type="molecule type" value="Genomic_DNA"/>
</dbReference>
<evidence type="ECO:0000256" key="2">
    <source>
        <dbReference type="SAM" id="MobiDB-lite"/>
    </source>
</evidence>
<dbReference type="PANTHER" id="PTHR22684">
    <property type="entry name" value="NULP1-RELATED"/>
    <property type="match status" value="1"/>
</dbReference>
<dbReference type="AlphaFoldDB" id="A0AAN8A9K1"/>
<dbReference type="GO" id="GO:1990116">
    <property type="term" value="P:ribosome-associated ubiquitin-dependent protein catabolic process"/>
    <property type="evidence" value="ECO:0007669"/>
    <property type="project" value="TreeGrafter"/>
</dbReference>
<protein>
    <recommendedName>
        <fullName evidence="5">Ribosome quality control complex subunit 1</fullName>
    </recommendedName>
</protein>
<evidence type="ECO:0000313" key="3">
    <source>
        <dbReference type="EMBL" id="KAK5782156.1"/>
    </source>
</evidence>
<dbReference type="Proteomes" id="UP001306508">
    <property type="component" value="Unassembled WGS sequence"/>
</dbReference>
<comment type="caution">
    <text evidence="3">The sequence shown here is derived from an EMBL/GenBank/DDBJ whole genome shotgun (WGS) entry which is preliminary data.</text>
</comment>
<dbReference type="InterPro" id="IPR006994">
    <property type="entry name" value="TCF25/Rqc1"/>
</dbReference>
<feature type="compositionally biased region" description="Basic residues" evidence="2">
    <location>
        <begin position="104"/>
        <end position="124"/>
    </location>
</feature>
<dbReference type="GO" id="GO:0072344">
    <property type="term" value="P:rescue of stalled ribosome"/>
    <property type="evidence" value="ECO:0007669"/>
    <property type="project" value="TreeGrafter"/>
</dbReference>
<proteinExistence type="predicted"/>
<sequence>MSSRALRKLQNDEELLASILSKSTSPALSNDVTDDETVSLSKPAQPQNIFALMNQDDEDDEKDLGTGDHDIFNTKSDVNHRENPQVDNKKINVPVKIYLPSKSQKSKRRSKNKKKHENKNKKQSKNGISNSIKDDEEFDKLLLQYQKKDIQNLKNLNGTGNINPNNNEDEFFTASESETDINKFNSTKKEWFDNYKTPNVIVNELKYDVGFTKFPISSLKDTKFNTDFKKLDPHTEFKLLFDDISVKSLDDIDSLSSTSISPQQLKQIQRLRRLVRNWGGKDHRSVPNGPGGNVHRLQFTKVRNDWLPTPRGELAMKLLTDSELLDWQLWQRPIDWKDTIQEDINRWKKNINFYKFEPLNDELNRKAMTEFYLNVITHPDHEALINLIASQAPYHVPGLLQVALIAVRQGDKSNTNGLLQRALFVFDRALKHNILFNSTSCQLPYIYFFNRQFYLTIFRYILVLAQRGAVATASEWTKVLLSLNPMEDPLGCRYFMDHYLLLSNDYQYIIELSKLPIMNCYKEWYTWGFSMGVVLSYLKLGEIECAENELLKCFKQHAPLLGQLYIEKLAGDVTLLNGLTIGDNASNLIEYKVYLARFSLLWKSSKELTFLHNNLTKLFTHYKDDKIKLAASNLFSGNKIEIDNVFYIKNIPINLLRFAILSEESSVMASIPSFVWSDYEVYEFDVLPPRPNSKEDIYVIETVKSFIDEKDLLNAQAMRAQDEELMNQIRQLSLNQYIEANEMNQFSNE</sequence>
<feature type="compositionally biased region" description="Polar residues" evidence="2">
    <location>
        <begin position="38"/>
        <end position="48"/>
    </location>
</feature>
<gene>
    <name evidence="3" type="ORF">RI543_000080</name>
</gene>
<evidence type="ECO:0000256" key="1">
    <source>
        <dbReference type="SAM" id="Coils"/>
    </source>
</evidence>
<name>A0AAN8A9K1_9SACH</name>
<dbReference type="GO" id="GO:1990112">
    <property type="term" value="C:RQC complex"/>
    <property type="evidence" value="ECO:0007669"/>
    <property type="project" value="TreeGrafter"/>
</dbReference>
<dbReference type="PANTHER" id="PTHR22684:SF0">
    <property type="entry name" value="RIBOSOME QUALITY CONTROL COMPLEX SUBUNIT TCF25"/>
    <property type="match status" value="1"/>
</dbReference>
<evidence type="ECO:0000313" key="4">
    <source>
        <dbReference type="Proteomes" id="UP001306508"/>
    </source>
</evidence>
<feature type="region of interest" description="Disordered" evidence="2">
    <location>
        <begin position="23"/>
        <end position="131"/>
    </location>
</feature>
<accession>A0AAN8A9K1</accession>
<keyword evidence="1" id="KW-0175">Coiled coil</keyword>
<dbReference type="Pfam" id="PF04910">
    <property type="entry name" value="Tcf25"/>
    <property type="match status" value="1"/>
</dbReference>
<evidence type="ECO:0008006" key="5">
    <source>
        <dbReference type="Google" id="ProtNLM"/>
    </source>
</evidence>